<dbReference type="Gene3D" id="3.30.70.330">
    <property type="match status" value="1"/>
</dbReference>
<dbReference type="GO" id="GO:0003729">
    <property type="term" value="F:mRNA binding"/>
    <property type="evidence" value="ECO:0007669"/>
    <property type="project" value="TreeGrafter"/>
</dbReference>
<dbReference type="InterPro" id="IPR020061">
    <property type="entry name" value="Glu_tRNA_lig_a-bdl"/>
</dbReference>
<dbReference type="InterPro" id="IPR012677">
    <property type="entry name" value="Nucleotide-bd_a/b_plait_sf"/>
</dbReference>
<dbReference type="PROSITE" id="PS50102">
    <property type="entry name" value="RRM"/>
    <property type="match status" value="1"/>
</dbReference>
<evidence type="ECO:0000259" key="4">
    <source>
        <dbReference type="PROSITE" id="PS50102"/>
    </source>
</evidence>
<evidence type="ECO:0000256" key="3">
    <source>
        <dbReference type="PROSITE-ProRule" id="PRU00176"/>
    </source>
</evidence>
<sequence length="213" mass="24910">MAKRKLKCLVTETWVDGWDDPRLMTLVGRGAERLAARIAEVVVAEEVVDLHLGLCQQFKNQTENRLYVGNLSWDVDNVALETLFSEQGKVVDAKVVYHRETRKSRGFRFVTYGSSNEVVSNFDTRLRPLLRALNCNYWFDVVAVSAEVMSIPLKRESKPLSQRNLYLDRELVRKPMHPLKLRRNRHVLPRQPRNDLRKLELTGKRQVRIIHEY</sequence>
<dbReference type="EMBL" id="JAUIZM010000006">
    <property type="protein sequence ID" value="KAK1381408.1"/>
    <property type="molecule type" value="Genomic_DNA"/>
</dbReference>
<dbReference type="GO" id="GO:0006412">
    <property type="term" value="P:translation"/>
    <property type="evidence" value="ECO:0007669"/>
    <property type="project" value="UniProtKB-KW"/>
</dbReference>
<dbReference type="Gene3D" id="1.10.1160.10">
    <property type="entry name" value="Glutamyl-trna Synthetase, Domain 2"/>
    <property type="match status" value="1"/>
</dbReference>
<evidence type="ECO:0000256" key="1">
    <source>
        <dbReference type="ARBA" id="ARBA00022884"/>
    </source>
</evidence>
<reference evidence="5" key="2">
    <citation type="submission" date="2023-05" db="EMBL/GenBank/DDBJ databases">
        <authorList>
            <person name="Schelkunov M.I."/>
        </authorList>
    </citation>
    <scope>NUCLEOTIDE SEQUENCE</scope>
    <source>
        <strain evidence="5">Hsosn_3</strain>
        <tissue evidence="5">Leaf</tissue>
    </source>
</reference>
<comment type="caution">
    <text evidence="5">The sequence shown here is derived from an EMBL/GenBank/DDBJ whole genome shotgun (WGS) entry which is preliminary data.</text>
</comment>
<organism evidence="5 6">
    <name type="scientific">Heracleum sosnowskyi</name>
    <dbReference type="NCBI Taxonomy" id="360622"/>
    <lineage>
        <taxon>Eukaryota</taxon>
        <taxon>Viridiplantae</taxon>
        <taxon>Streptophyta</taxon>
        <taxon>Embryophyta</taxon>
        <taxon>Tracheophyta</taxon>
        <taxon>Spermatophyta</taxon>
        <taxon>Magnoliopsida</taxon>
        <taxon>eudicotyledons</taxon>
        <taxon>Gunneridae</taxon>
        <taxon>Pentapetalae</taxon>
        <taxon>asterids</taxon>
        <taxon>campanulids</taxon>
        <taxon>Apiales</taxon>
        <taxon>Apiaceae</taxon>
        <taxon>Apioideae</taxon>
        <taxon>apioid superclade</taxon>
        <taxon>Tordylieae</taxon>
        <taxon>Tordyliinae</taxon>
        <taxon>Heracleum</taxon>
    </lineage>
</organism>
<dbReference type="SMART" id="SM00360">
    <property type="entry name" value="RRM"/>
    <property type="match status" value="1"/>
</dbReference>
<keyword evidence="1 3" id="KW-0694">RNA-binding</keyword>
<dbReference type="InterPro" id="IPR050502">
    <property type="entry name" value="Euk_RNA-bind_prot"/>
</dbReference>
<keyword evidence="6" id="KW-1185">Reference proteome</keyword>
<dbReference type="PANTHER" id="PTHR48025:SF1">
    <property type="entry name" value="RRM DOMAIN-CONTAINING PROTEIN"/>
    <property type="match status" value="1"/>
</dbReference>
<dbReference type="InterPro" id="IPR035979">
    <property type="entry name" value="RBD_domain_sf"/>
</dbReference>
<evidence type="ECO:0000256" key="2">
    <source>
        <dbReference type="ARBA" id="ARBA00022917"/>
    </source>
</evidence>
<proteinExistence type="predicted"/>
<evidence type="ECO:0000313" key="5">
    <source>
        <dbReference type="EMBL" id="KAK1381408.1"/>
    </source>
</evidence>
<keyword evidence="2" id="KW-0648">Protein biosynthesis</keyword>
<evidence type="ECO:0000313" key="6">
    <source>
        <dbReference type="Proteomes" id="UP001237642"/>
    </source>
</evidence>
<feature type="domain" description="RRM" evidence="4">
    <location>
        <begin position="64"/>
        <end position="156"/>
    </location>
</feature>
<gene>
    <name evidence="5" type="ORF">POM88_028152</name>
</gene>
<dbReference type="PANTHER" id="PTHR48025">
    <property type="entry name" value="OS02G0815200 PROTEIN"/>
    <property type="match status" value="1"/>
</dbReference>
<name>A0AAD8MRM9_9APIA</name>
<dbReference type="AlphaFoldDB" id="A0AAD8MRM9"/>
<dbReference type="SUPFAM" id="SSF54928">
    <property type="entry name" value="RNA-binding domain, RBD"/>
    <property type="match status" value="1"/>
</dbReference>
<dbReference type="GO" id="GO:0005524">
    <property type="term" value="F:ATP binding"/>
    <property type="evidence" value="ECO:0007669"/>
    <property type="project" value="InterPro"/>
</dbReference>
<protein>
    <recommendedName>
        <fullName evidence="4">RRM domain-containing protein</fullName>
    </recommendedName>
</protein>
<dbReference type="GO" id="GO:0009535">
    <property type="term" value="C:chloroplast thylakoid membrane"/>
    <property type="evidence" value="ECO:0007669"/>
    <property type="project" value="TreeGrafter"/>
</dbReference>
<reference evidence="5" key="1">
    <citation type="submission" date="2023-02" db="EMBL/GenBank/DDBJ databases">
        <title>Genome of toxic invasive species Heracleum sosnowskyi carries increased number of genes despite the absence of recent whole-genome duplications.</title>
        <authorList>
            <person name="Schelkunov M."/>
            <person name="Shtratnikova V."/>
            <person name="Makarenko M."/>
            <person name="Klepikova A."/>
            <person name="Omelchenko D."/>
            <person name="Novikova G."/>
            <person name="Obukhova E."/>
            <person name="Bogdanov V."/>
            <person name="Penin A."/>
            <person name="Logacheva M."/>
        </authorList>
    </citation>
    <scope>NUCLEOTIDE SEQUENCE</scope>
    <source>
        <strain evidence="5">Hsosn_3</strain>
        <tissue evidence="5">Leaf</tissue>
    </source>
</reference>
<dbReference type="Pfam" id="PF00076">
    <property type="entry name" value="RRM_1"/>
    <property type="match status" value="1"/>
</dbReference>
<dbReference type="GO" id="GO:1901259">
    <property type="term" value="P:chloroplast rRNA processing"/>
    <property type="evidence" value="ECO:0007669"/>
    <property type="project" value="TreeGrafter"/>
</dbReference>
<dbReference type="Proteomes" id="UP001237642">
    <property type="component" value="Unassembled WGS sequence"/>
</dbReference>
<accession>A0AAD8MRM9</accession>
<dbReference type="InterPro" id="IPR000504">
    <property type="entry name" value="RRM_dom"/>
</dbReference>